<name>A0A6M3M527_9ZZZZ</name>
<gene>
    <name evidence="1" type="ORF">MM171A00522_0020</name>
    <name evidence="2" type="ORF">MM171B00386_0006</name>
</gene>
<organism evidence="1">
    <name type="scientific">viral metagenome</name>
    <dbReference type="NCBI Taxonomy" id="1070528"/>
    <lineage>
        <taxon>unclassified sequences</taxon>
        <taxon>metagenomes</taxon>
        <taxon>organismal metagenomes</taxon>
    </lineage>
</organism>
<evidence type="ECO:0000313" key="1">
    <source>
        <dbReference type="EMBL" id="QJB00356.1"/>
    </source>
</evidence>
<accession>A0A6M3M527</accession>
<reference evidence="1" key="1">
    <citation type="submission" date="2020-03" db="EMBL/GenBank/DDBJ databases">
        <title>The deep terrestrial virosphere.</title>
        <authorList>
            <person name="Holmfeldt K."/>
            <person name="Nilsson E."/>
            <person name="Simone D."/>
            <person name="Lopez-Fernandez M."/>
            <person name="Wu X."/>
            <person name="de Brujin I."/>
            <person name="Lundin D."/>
            <person name="Andersson A."/>
            <person name="Bertilsson S."/>
            <person name="Dopson M."/>
        </authorList>
    </citation>
    <scope>NUCLEOTIDE SEQUENCE</scope>
    <source>
        <strain evidence="1">MM171A00522</strain>
        <strain evidence="2">MM171B00386</strain>
    </source>
</reference>
<evidence type="ECO:0000313" key="2">
    <source>
        <dbReference type="EMBL" id="QJB04269.1"/>
    </source>
</evidence>
<sequence length="177" mass="18765">MVKETEYDHHPVRIVKGLSVGAEYMPGQIVYLDFQTAALTSVASSNDVPWSTLDIEGLLPSGTTRPAAAVAAILDIAVNDAGSAGAAAYMMVATPGIIYAGKTQYIYCGNVNDRVGSRIVIVEITGPGDGKFAYSIVATGAVFDYVIKLIGWVLGGELTSYVTLPYEDLTCKFHVSH</sequence>
<proteinExistence type="predicted"/>
<dbReference type="EMBL" id="MT143878">
    <property type="protein sequence ID" value="QJB04269.1"/>
    <property type="molecule type" value="Genomic_DNA"/>
</dbReference>
<protein>
    <submittedName>
        <fullName evidence="1">Uncharacterized protein</fullName>
    </submittedName>
</protein>
<dbReference type="AlphaFoldDB" id="A0A6M3M527"/>
<dbReference type="EMBL" id="MT143690">
    <property type="protein sequence ID" value="QJB00356.1"/>
    <property type="molecule type" value="Genomic_DNA"/>
</dbReference>